<keyword evidence="3" id="KW-0808">Transferase</keyword>
<dbReference type="NCBIfam" id="TIGR03945">
    <property type="entry name" value="PLP_SbnA_fam"/>
    <property type="match status" value="1"/>
</dbReference>
<feature type="compositionally biased region" description="Low complexity" evidence="5">
    <location>
        <begin position="399"/>
        <end position="414"/>
    </location>
</feature>
<comment type="subunit">
    <text evidence="2">Homodimer.</text>
</comment>
<evidence type="ECO:0000256" key="4">
    <source>
        <dbReference type="ARBA" id="ARBA00022898"/>
    </source>
</evidence>
<dbReference type="Pfam" id="PF00291">
    <property type="entry name" value="PALP"/>
    <property type="match status" value="1"/>
</dbReference>
<feature type="region of interest" description="Disordered" evidence="5">
    <location>
        <begin position="377"/>
        <end position="414"/>
    </location>
</feature>
<accession>A0A499W5U2</accession>
<dbReference type="GO" id="GO:1901605">
    <property type="term" value="P:alpha-amino acid metabolic process"/>
    <property type="evidence" value="ECO:0007669"/>
    <property type="project" value="UniProtKB-ARBA"/>
</dbReference>
<keyword evidence="4" id="KW-0663">Pyridoxal phosphate</keyword>
<evidence type="ECO:0000256" key="1">
    <source>
        <dbReference type="ARBA" id="ARBA00001933"/>
    </source>
</evidence>
<dbReference type="CDD" id="cd01561">
    <property type="entry name" value="CBS_like"/>
    <property type="match status" value="1"/>
</dbReference>
<dbReference type="GO" id="GO:0016740">
    <property type="term" value="F:transferase activity"/>
    <property type="evidence" value="ECO:0007669"/>
    <property type="project" value="UniProtKB-KW"/>
</dbReference>
<evidence type="ECO:0000256" key="5">
    <source>
        <dbReference type="SAM" id="MobiDB-lite"/>
    </source>
</evidence>
<organism evidence="7">
    <name type="scientific">Streptomyces avermitilis</name>
    <dbReference type="NCBI Taxonomy" id="33903"/>
    <lineage>
        <taxon>Bacteria</taxon>
        <taxon>Bacillati</taxon>
        <taxon>Actinomycetota</taxon>
        <taxon>Actinomycetes</taxon>
        <taxon>Kitasatosporales</taxon>
        <taxon>Streptomycetaceae</taxon>
        <taxon>Streptomyces</taxon>
    </lineage>
</organism>
<evidence type="ECO:0000256" key="2">
    <source>
        <dbReference type="ARBA" id="ARBA00011738"/>
    </source>
</evidence>
<protein>
    <submittedName>
        <fullName evidence="7">2,3-diaminopropionate biosynthesis protein SbnA</fullName>
    </submittedName>
</protein>
<dbReference type="EMBL" id="AP019621">
    <property type="protein sequence ID" value="BBJ55486.1"/>
    <property type="molecule type" value="Genomic_DNA"/>
</dbReference>
<feature type="domain" description="Tryptophan synthase beta chain-like PALP" evidence="6">
    <location>
        <begin position="22"/>
        <end position="277"/>
    </location>
</feature>
<dbReference type="AlphaFoldDB" id="A0A499W5U2"/>
<evidence type="ECO:0000256" key="3">
    <source>
        <dbReference type="ARBA" id="ARBA00022679"/>
    </source>
</evidence>
<dbReference type="PANTHER" id="PTHR10314">
    <property type="entry name" value="CYSTATHIONINE BETA-SYNTHASE"/>
    <property type="match status" value="1"/>
</dbReference>
<sequence>MPVISVPYAFNEEELYVDLRSIFGHSLFLKCEGFNFAGSIKLKAATEMVEAAERDGVLTPESILVESSSGNLGVALSMIAASKGYRFLCVTDSRGNLSTRMMMEALGSEVHMIAGQEANGGFLGARIAYVRALCASDDRYVWLSQYTNPSNWKAHYRKTAPEIARQFPRLDVLFVGAGTTGTLMGCARYFREWHRPVRIVAVDSVGSVSFGGPPGRRMIPGLGMSMRPPLLDESYVDEVIRVEEADTIRTCHRLARRGFLFGGSTGTVVSGATDWLAGHDARELTAVAVGPDLGERYLDTIYQTNWLKDLYGDEVLDSDDVAAGSWASSPRSRPGGAVRWICRPVTTTATSTISSMTARPKCSVHGAGRAPVRRRCFPGRHASRQRGRRMSNTMRATCSSVRRSPDSRSQPSSLSIVCSRW</sequence>
<dbReference type="Gene3D" id="3.40.50.1100">
    <property type="match status" value="2"/>
</dbReference>
<dbReference type="SUPFAM" id="SSF53686">
    <property type="entry name" value="Tryptophan synthase beta subunit-like PLP-dependent enzymes"/>
    <property type="match status" value="1"/>
</dbReference>
<evidence type="ECO:0000259" key="6">
    <source>
        <dbReference type="Pfam" id="PF00291"/>
    </source>
</evidence>
<dbReference type="InterPro" id="IPR001926">
    <property type="entry name" value="TrpB-like_PALP"/>
</dbReference>
<proteinExistence type="predicted"/>
<gene>
    <name evidence="7" type="primary">cysK</name>
    <name evidence="7" type="ORF">SAVMC3_81150</name>
</gene>
<evidence type="ECO:0000313" key="7">
    <source>
        <dbReference type="EMBL" id="BBJ55486.1"/>
    </source>
</evidence>
<dbReference type="InterPro" id="IPR036052">
    <property type="entry name" value="TrpB-like_PALP_sf"/>
</dbReference>
<dbReference type="InterPro" id="IPR050214">
    <property type="entry name" value="Cys_Synth/Cystath_Beta-Synth"/>
</dbReference>
<reference evidence="7" key="1">
    <citation type="submission" date="2019-04" db="EMBL/GenBank/DDBJ databases">
        <title>Draft genome sequences of Streptomyces avermitilis MC3.</title>
        <authorList>
            <person name="Komaki H."/>
            <person name="Tamura T."/>
            <person name="Hosoyama A."/>
        </authorList>
    </citation>
    <scope>NUCLEOTIDE SEQUENCE</scope>
    <source>
        <strain evidence="7">MC3</strain>
    </source>
</reference>
<comment type="cofactor">
    <cofactor evidence="1">
        <name>pyridoxal 5'-phosphate</name>
        <dbReference type="ChEBI" id="CHEBI:597326"/>
    </cofactor>
</comment>
<name>A0A499W5U2_STRAX</name>
<dbReference type="InterPro" id="IPR023927">
    <property type="entry name" value="SbnA"/>
</dbReference>
<feature type="compositionally biased region" description="Basic residues" evidence="5">
    <location>
        <begin position="377"/>
        <end position="389"/>
    </location>
</feature>